<feature type="compositionally biased region" description="Basic and acidic residues" evidence="1">
    <location>
        <begin position="1"/>
        <end position="12"/>
    </location>
</feature>
<keyword evidence="3" id="KW-1185">Reference proteome</keyword>
<feature type="compositionally biased region" description="Acidic residues" evidence="1">
    <location>
        <begin position="334"/>
        <end position="351"/>
    </location>
</feature>
<dbReference type="Proteomes" id="UP001642484">
    <property type="component" value="Unassembled WGS sequence"/>
</dbReference>
<evidence type="ECO:0000313" key="2">
    <source>
        <dbReference type="EMBL" id="CAK9003411.1"/>
    </source>
</evidence>
<feature type="region of interest" description="Disordered" evidence="1">
    <location>
        <begin position="227"/>
        <end position="248"/>
    </location>
</feature>
<evidence type="ECO:0000313" key="3">
    <source>
        <dbReference type="Proteomes" id="UP001642484"/>
    </source>
</evidence>
<feature type="region of interest" description="Disordered" evidence="1">
    <location>
        <begin position="324"/>
        <end position="353"/>
    </location>
</feature>
<gene>
    <name evidence="2" type="ORF">CCMP2556_LOCUS7280</name>
</gene>
<protein>
    <recommendedName>
        <fullName evidence="4">PB1 domain-containing protein</fullName>
    </recommendedName>
</protein>
<evidence type="ECO:0008006" key="4">
    <source>
        <dbReference type="Google" id="ProtNLM"/>
    </source>
</evidence>
<organism evidence="2 3">
    <name type="scientific">Durusdinium trenchii</name>
    <dbReference type="NCBI Taxonomy" id="1381693"/>
    <lineage>
        <taxon>Eukaryota</taxon>
        <taxon>Sar</taxon>
        <taxon>Alveolata</taxon>
        <taxon>Dinophyceae</taxon>
        <taxon>Suessiales</taxon>
        <taxon>Symbiodiniaceae</taxon>
        <taxon>Durusdinium</taxon>
    </lineage>
</organism>
<feature type="region of interest" description="Disordered" evidence="1">
    <location>
        <begin position="1"/>
        <end position="22"/>
    </location>
</feature>
<reference evidence="2 3" key="1">
    <citation type="submission" date="2024-02" db="EMBL/GenBank/DDBJ databases">
        <authorList>
            <person name="Chen Y."/>
            <person name="Shah S."/>
            <person name="Dougan E. K."/>
            <person name="Thang M."/>
            <person name="Chan C."/>
        </authorList>
    </citation>
    <scope>NUCLEOTIDE SEQUENCE [LARGE SCALE GENOMIC DNA]</scope>
</reference>
<comment type="caution">
    <text evidence="2">The sequence shown here is derived from an EMBL/GenBank/DDBJ whole genome shotgun (WGS) entry which is preliminary data.</text>
</comment>
<name>A0ABP0ILE6_9DINO</name>
<evidence type="ECO:0000256" key="1">
    <source>
        <dbReference type="SAM" id="MobiDB-lite"/>
    </source>
</evidence>
<dbReference type="EMBL" id="CAXAMN010003213">
    <property type="protein sequence ID" value="CAK9003411.1"/>
    <property type="molecule type" value="Genomic_DNA"/>
</dbReference>
<proteinExistence type="predicted"/>
<sequence length="508" mass="58037">MARPGAERERAPRLASGPLDADGDSELSELIQALKSAILDKNAQTLIDEQSTFVKEVADQLRPACQKACQIDPLAIYLIRFNNKNEKQDEIDRLDEMCHERFGDWREEAFFLRKLEASNESEREVIQDHLNKYCKDEQPEVRDMWMQVLLKKGTSISSQAYPRWLMQKSDLAQAIIFLESPIKLQKDCLVASKPYYEMGEEFQDLLSSLVSEMWCFDPKEFRFQKDPSVADRRRKRKERKSKFEPKHRGFEGVPLPMPYPPSLWNEIGWSVPWPGLPMDGYSMPLGSEMIFPAMQGPIGPSGWPLPLSPLDMMGSLSYAYPDEATLPHDLESPPQDEEKEEEKEQEEEEKEVEEKGVLLKLKLQKPDGKFEVLDAFEETWPVVSKIVADFRHRYRIPPESVFEYKDEDGEKTTFQKSSWTEALDLKDKNSVLKLWLSNANEGVSSGDPEGVSSVTSDMPVEYLKVKNTFLEFDPETPQNLFEHLNAPAKVCLRTNSGCEASPAAPTAG</sequence>
<accession>A0ABP0ILE6</accession>